<dbReference type="GO" id="GO:0050660">
    <property type="term" value="F:flavin adenine dinucleotide binding"/>
    <property type="evidence" value="ECO:0007669"/>
    <property type="project" value="InterPro"/>
</dbReference>
<evidence type="ECO:0000313" key="8">
    <source>
        <dbReference type="Proteomes" id="UP000006038"/>
    </source>
</evidence>
<dbReference type="GO" id="GO:0009690">
    <property type="term" value="P:cytokinin metabolic process"/>
    <property type="evidence" value="ECO:0007669"/>
    <property type="project" value="InterPro"/>
</dbReference>
<evidence type="ECO:0000256" key="4">
    <source>
        <dbReference type="ARBA" id="ARBA00022827"/>
    </source>
</evidence>
<keyword evidence="3" id="KW-0285">Flavoprotein</keyword>
<keyword evidence="8" id="KW-1185">Reference proteome</keyword>
<dbReference type="EnsemblPlants" id="OB01G16270.1">
    <property type="protein sequence ID" value="OB01G16270.1"/>
    <property type="gene ID" value="OB01G16270"/>
</dbReference>
<evidence type="ECO:0000259" key="6">
    <source>
        <dbReference type="Pfam" id="PF09265"/>
    </source>
</evidence>
<keyword evidence="4" id="KW-0274">FAD</keyword>
<dbReference type="STRING" id="4533.J3KXC1"/>
<evidence type="ECO:0000256" key="2">
    <source>
        <dbReference type="ARBA" id="ARBA00005466"/>
    </source>
</evidence>
<evidence type="ECO:0000313" key="7">
    <source>
        <dbReference type="EnsemblPlants" id="OB01G16270.1"/>
    </source>
</evidence>
<name>J3KXC1_ORYBR</name>
<dbReference type="PANTHER" id="PTHR13878">
    <property type="entry name" value="GULONOLACTONE OXIDASE"/>
    <property type="match status" value="1"/>
</dbReference>
<evidence type="ECO:0000256" key="1">
    <source>
        <dbReference type="ARBA" id="ARBA00001974"/>
    </source>
</evidence>
<evidence type="ECO:0000256" key="5">
    <source>
        <dbReference type="ARBA" id="ARBA00023002"/>
    </source>
</evidence>
<dbReference type="InterPro" id="IPR016170">
    <property type="entry name" value="Cytok_DH_C_sf"/>
</dbReference>
<reference evidence="7" key="1">
    <citation type="journal article" date="2013" name="Nat. Commun.">
        <title>Whole-genome sequencing of Oryza brachyantha reveals mechanisms underlying Oryza genome evolution.</title>
        <authorList>
            <person name="Chen J."/>
            <person name="Huang Q."/>
            <person name="Gao D."/>
            <person name="Wang J."/>
            <person name="Lang Y."/>
            <person name="Liu T."/>
            <person name="Li B."/>
            <person name="Bai Z."/>
            <person name="Luis Goicoechea J."/>
            <person name="Liang C."/>
            <person name="Chen C."/>
            <person name="Zhang W."/>
            <person name="Sun S."/>
            <person name="Liao Y."/>
            <person name="Zhang X."/>
            <person name="Yang L."/>
            <person name="Song C."/>
            <person name="Wang M."/>
            <person name="Shi J."/>
            <person name="Liu G."/>
            <person name="Liu J."/>
            <person name="Zhou H."/>
            <person name="Zhou W."/>
            <person name="Yu Q."/>
            <person name="An N."/>
            <person name="Chen Y."/>
            <person name="Cai Q."/>
            <person name="Wang B."/>
            <person name="Liu B."/>
            <person name="Min J."/>
            <person name="Huang Y."/>
            <person name="Wu H."/>
            <person name="Li Z."/>
            <person name="Zhang Y."/>
            <person name="Yin Y."/>
            <person name="Song W."/>
            <person name="Jiang J."/>
            <person name="Jackson S.A."/>
            <person name="Wing R.A."/>
            <person name="Wang J."/>
            <person name="Chen M."/>
        </authorList>
    </citation>
    <scope>NUCLEOTIDE SEQUENCE [LARGE SCALE GENOMIC DNA]</scope>
    <source>
        <strain evidence="7">cv. IRGC 101232</strain>
    </source>
</reference>
<dbReference type="SUPFAM" id="SSF55103">
    <property type="entry name" value="FAD-linked oxidases, C-terminal domain"/>
    <property type="match status" value="1"/>
</dbReference>
<dbReference type="InterPro" id="IPR050432">
    <property type="entry name" value="FAD-linked_Oxidoreductases_BP"/>
</dbReference>
<dbReference type="Gramene" id="OB01G16270.1">
    <property type="protein sequence ID" value="OB01G16270.1"/>
    <property type="gene ID" value="OB01G16270"/>
</dbReference>
<dbReference type="Gene3D" id="3.30.43.10">
    <property type="entry name" value="Uridine Diphospho-n-acetylenolpyruvylglucosamine Reductase, domain 2"/>
    <property type="match status" value="1"/>
</dbReference>
<organism evidence="7">
    <name type="scientific">Oryza brachyantha</name>
    <name type="common">malo sina</name>
    <dbReference type="NCBI Taxonomy" id="4533"/>
    <lineage>
        <taxon>Eukaryota</taxon>
        <taxon>Viridiplantae</taxon>
        <taxon>Streptophyta</taxon>
        <taxon>Embryophyta</taxon>
        <taxon>Tracheophyta</taxon>
        <taxon>Spermatophyta</taxon>
        <taxon>Magnoliopsida</taxon>
        <taxon>Liliopsida</taxon>
        <taxon>Poales</taxon>
        <taxon>Poaceae</taxon>
        <taxon>BOP clade</taxon>
        <taxon>Oryzoideae</taxon>
        <taxon>Oryzeae</taxon>
        <taxon>Oryzinae</taxon>
        <taxon>Oryza</taxon>
    </lineage>
</organism>
<dbReference type="Gene3D" id="3.40.462.10">
    <property type="entry name" value="FAD-linked oxidases, C-terminal domain"/>
    <property type="match status" value="1"/>
</dbReference>
<dbReference type="InterPro" id="IPR016164">
    <property type="entry name" value="FAD-linked_Oxase-like_C"/>
</dbReference>
<sequence>GGPPGSAAAAGDVGRLEEQNAQILGFCEEAGIACKQYLPYYSGQAEWVERHFGAKLWPRFVQRKSKYDPHAILSRGQRIFTSPPA</sequence>
<comment type="cofactor">
    <cofactor evidence="1">
        <name>FAD</name>
        <dbReference type="ChEBI" id="CHEBI:57692"/>
    </cofactor>
</comment>
<reference evidence="7" key="2">
    <citation type="submission" date="2013-04" db="UniProtKB">
        <authorList>
            <consortium name="EnsemblPlants"/>
        </authorList>
    </citation>
    <scope>IDENTIFICATION</scope>
</reference>
<accession>J3KXC1</accession>
<dbReference type="InterPro" id="IPR016167">
    <property type="entry name" value="FAD-bd_PCMH_sub1"/>
</dbReference>
<feature type="domain" description="Cytokinin dehydrogenase 1 FAD/cytokinin binding" evidence="6">
    <location>
        <begin position="10"/>
        <end position="80"/>
    </location>
</feature>
<protein>
    <recommendedName>
        <fullName evidence="6">Cytokinin dehydrogenase 1 FAD/cytokinin binding domain-containing protein</fullName>
    </recommendedName>
</protein>
<dbReference type="Pfam" id="PF09265">
    <property type="entry name" value="Cytokin-bind"/>
    <property type="match status" value="1"/>
</dbReference>
<dbReference type="PANTHER" id="PTHR13878:SF161">
    <property type="entry name" value="CYTOKININ DEHYDROGENASE 2"/>
    <property type="match status" value="1"/>
</dbReference>
<comment type="similarity">
    <text evidence="2">Belongs to the oxygen-dependent FAD-linked oxidoreductase family.</text>
</comment>
<proteinExistence type="inferred from homology"/>
<evidence type="ECO:0000256" key="3">
    <source>
        <dbReference type="ARBA" id="ARBA00022630"/>
    </source>
</evidence>
<dbReference type="eggNOG" id="KOG1231">
    <property type="taxonomic scope" value="Eukaryota"/>
</dbReference>
<keyword evidence="5" id="KW-0560">Oxidoreductase</keyword>
<dbReference type="AlphaFoldDB" id="J3KXC1"/>
<dbReference type="Proteomes" id="UP000006038">
    <property type="component" value="Chromosome 1"/>
</dbReference>
<dbReference type="GO" id="GO:0019139">
    <property type="term" value="F:cytokinin dehydrogenase activity"/>
    <property type="evidence" value="ECO:0007669"/>
    <property type="project" value="InterPro"/>
</dbReference>
<dbReference type="HOGENOM" id="CLU_167113_1_0_1"/>
<dbReference type="InterPro" id="IPR015345">
    <property type="entry name" value="Cytokinin_DH_FAD/cytokin-bd"/>
</dbReference>